<evidence type="ECO:0008006" key="9">
    <source>
        <dbReference type="Google" id="ProtNLM"/>
    </source>
</evidence>
<evidence type="ECO:0000256" key="6">
    <source>
        <dbReference type="SAM" id="Phobius"/>
    </source>
</evidence>
<dbReference type="InterPro" id="IPR004923">
    <property type="entry name" value="FTR1/Fip1/EfeU"/>
</dbReference>
<dbReference type="PANTHER" id="PTHR31632:SF2">
    <property type="entry name" value="PLASMA MEMBRANE IRON PERMEASE"/>
    <property type="match status" value="1"/>
</dbReference>
<comment type="similarity">
    <text evidence="2">Belongs to the oxidase-dependent Fe transporter (OFeT) (TC 9.A.10.1) family.</text>
</comment>
<evidence type="ECO:0000313" key="7">
    <source>
        <dbReference type="EMBL" id="MAG17901.1"/>
    </source>
</evidence>
<evidence type="ECO:0000256" key="1">
    <source>
        <dbReference type="ARBA" id="ARBA00004141"/>
    </source>
</evidence>
<feature type="transmembrane region" description="Helical" evidence="6">
    <location>
        <begin position="150"/>
        <end position="171"/>
    </location>
</feature>
<name>A0A2D6LNY2_9ARCH</name>
<evidence type="ECO:0000256" key="5">
    <source>
        <dbReference type="ARBA" id="ARBA00023136"/>
    </source>
</evidence>
<dbReference type="AlphaFoldDB" id="A0A2D6LNY2"/>
<sequence length="262" mass="28817">MSEFLEAFTIIVREGLEAILIIAAIIAYLVTSKHKDKVNTVYLWTGLAILASFVTAFLLDQIFMATEAQTELLEGITMLLAAAVMLYVTNWFLGKMQAQKWQTYIKGKVTDALTNKNTLALGLVSFFAVYREGFETVLFFKALTIGSADLTGIITGFILGLGVLVILFYLIVKIEKKLPINIVFGITSIILFLLSIKFAGKGIHELQEAGVIGETTFAIVPKIKDIGLYPTIETLGVQGLVILLGLLLVYLHFYQKPGVSKV</sequence>
<evidence type="ECO:0000256" key="4">
    <source>
        <dbReference type="ARBA" id="ARBA00022989"/>
    </source>
</evidence>
<dbReference type="PANTHER" id="PTHR31632">
    <property type="entry name" value="IRON TRANSPORTER FTH1"/>
    <property type="match status" value="1"/>
</dbReference>
<keyword evidence="4 6" id="KW-1133">Transmembrane helix</keyword>
<feature type="transmembrane region" description="Helical" evidence="6">
    <location>
        <begin position="178"/>
        <end position="196"/>
    </location>
</feature>
<dbReference type="Proteomes" id="UP000226712">
    <property type="component" value="Unassembled WGS sequence"/>
</dbReference>
<accession>A0A2D6LNY2</accession>
<keyword evidence="5 6" id="KW-0472">Membrane</keyword>
<keyword evidence="3 6" id="KW-0812">Transmembrane</keyword>
<feature type="transmembrane region" description="Helical" evidence="6">
    <location>
        <begin position="235"/>
        <end position="254"/>
    </location>
</feature>
<comment type="caution">
    <text evidence="7">The sequence shown here is derived from an EMBL/GenBank/DDBJ whole genome shotgun (WGS) entry which is preliminary data.</text>
</comment>
<reference evidence="8" key="1">
    <citation type="submission" date="2017-09" db="EMBL/GenBank/DDBJ databases">
        <title>The Reconstruction of 2,631 Draft Metagenome-Assembled Genomes from the Global Oceans.</title>
        <authorList>
            <person name="Tully B.J."/>
            <person name="Graham E.D."/>
            <person name="Heidelberg J.F."/>
        </authorList>
    </citation>
    <scope>NUCLEOTIDE SEQUENCE [LARGE SCALE GENOMIC DNA]</scope>
</reference>
<dbReference type="Pfam" id="PF03239">
    <property type="entry name" value="FTR1"/>
    <property type="match status" value="1"/>
</dbReference>
<feature type="transmembrane region" description="Helical" evidence="6">
    <location>
        <begin position="41"/>
        <end position="63"/>
    </location>
</feature>
<feature type="transmembrane region" description="Helical" evidence="6">
    <location>
        <begin position="6"/>
        <end position="29"/>
    </location>
</feature>
<feature type="transmembrane region" description="Helical" evidence="6">
    <location>
        <begin position="113"/>
        <end position="130"/>
    </location>
</feature>
<protein>
    <recommendedName>
        <fullName evidence="9">Iron permease</fullName>
    </recommendedName>
</protein>
<feature type="transmembrane region" description="Helical" evidence="6">
    <location>
        <begin position="75"/>
        <end position="93"/>
    </location>
</feature>
<organism evidence="7 8">
    <name type="scientific">Candidatus Iainarchaeum sp</name>
    <dbReference type="NCBI Taxonomy" id="3101447"/>
    <lineage>
        <taxon>Archaea</taxon>
        <taxon>Candidatus Iainarchaeota</taxon>
        <taxon>Candidatus Iainarchaeia</taxon>
        <taxon>Candidatus Iainarchaeales</taxon>
        <taxon>Candidatus Iainarchaeaceae</taxon>
        <taxon>Candidatus Iainarchaeum</taxon>
    </lineage>
</organism>
<dbReference type="GO" id="GO:0033573">
    <property type="term" value="C:high-affinity iron permease complex"/>
    <property type="evidence" value="ECO:0007669"/>
    <property type="project" value="InterPro"/>
</dbReference>
<gene>
    <name evidence="7" type="ORF">CL944_00295</name>
</gene>
<evidence type="ECO:0000256" key="3">
    <source>
        <dbReference type="ARBA" id="ARBA00022692"/>
    </source>
</evidence>
<evidence type="ECO:0000313" key="8">
    <source>
        <dbReference type="Proteomes" id="UP000226712"/>
    </source>
</evidence>
<proteinExistence type="inferred from homology"/>
<dbReference type="GO" id="GO:0015093">
    <property type="term" value="F:ferrous iron transmembrane transporter activity"/>
    <property type="evidence" value="ECO:0007669"/>
    <property type="project" value="TreeGrafter"/>
</dbReference>
<evidence type="ECO:0000256" key="2">
    <source>
        <dbReference type="ARBA" id="ARBA00008333"/>
    </source>
</evidence>
<dbReference type="EMBL" id="NZBD01000002">
    <property type="protein sequence ID" value="MAG17901.1"/>
    <property type="molecule type" value="Genomic_DNA"/>
</dbReference>
<comment type="subcellular location">
    <subcellularLocation>
        <location evidence="1">Membrane</location>
        <topology evidence="1">Multi-pass membrane protein</topology>
    </subcellularLocation>
</comment>